<proteinExistence type="predicted"/>
<accession>A0A9N9I7F3</accession>
<organism evidence="1 2">
    <name type="scientific">Dentiscutata erythropus</name>
    <dbReference type="NCBI Taxonomy" id="1348616"/>
    <lineage>
        <taxon>Eukaryota</taxon>
        <taxon>Fungi</taxon>
        <taxon>Fungi incertae sedis</taxon>
        <taxon>Mucoromycota</taxon>
        <taxon>Glomeromycotina</taxon>
        <taxon>Glomeromycetes</taxon>
        <taxon>Diversisporales</taxon>
        <taxon>Gigasporaceae</taxon>
        <taxon>Dentiscutata</taxon>
    </lineage>
</organism>
<keyword evidence="2" id="KW-1185">Reference proteome</keyword>
<gene>
    <name evidence="1" type="ORF">DERYTH_LOCUS14637</name>
</gene>
<sequence length="133" mass="15035">MSGLGPIMKVKRDAFMQDLYLELSSEQILDHANAGNSSWCLKEKQKKSRVFVKCLTPQVKSLLETIFYTGTASPRNKLLATEMQQELLNHSQKDEINKVNMPKVSTISNWISSFSKAWKQAMAGNSLEENNPN</sequence>
<evidence type="ECO:0000313" key="1">
    <source>
        <dbReference type="EMBL" id="CAG8724967.1"/>
    </source>
</evidence>
<dbReference type="AlphaFoldDB" id="A0A9N9I7F3"/>
<reference evidence="1" key="1">
    <citation type="submission" date="2021-06" db="EMBL/GenBank/DDBJ databases">
        <authorList>
            <person name="Kallberg Y."/>
            <person name="Tangrot J."/>
            <person name="Rosling A."/>
        </authorList>
    </citation>
    <scope>NUCLEOTIDE SEQUENCE</scope>
    <source>
        <strain evidence="1">MA453B</strain>
    </source>
</reference>
<protein>
    <submittedName>
        <fullName evidence="1">14374_t:CDS:1</fullName>
    </submittedName>
</protein>
<comment type="caution">
    <text evidence="1">The sequence shown here is derived from an EMBL/GenBank/DDBJ whole genome shotgun (WGS) entry which is preliminary data.</text>
</comment>
<evidence type="ECO:0000313" key="2">
    <source>
        <dbReference type="Proteomes" id="UP000789405"/>
    </source>
</evidence>
<dbReference type="Proteomes" id="UP000789405">
    <property type="component" value="Unassembled WGS sequence"/>
</dbReference>
<name>A0A9N9I7F3_9GLOM</name>
<feature type="non-terminal residue" evidence="1">
    <location>
        <position position="133"/>
    </location>
</feature>
<dbReference type="OrthoDB" id="2429411at2759"/>
<dbReference type="EMBL" id="CAJVPY010011176">
    <property type="protein sequence ID" value="CAG8724967.1"/>
    <property type="molecule type" value="Genomic_DNA"/>
</dbReference>